<feature type="compositionally biased region" description="Polar residues" evidence="1">
    <location>
        <begin position="834"/>
        <end position="871"/>
    </location>
</feature>
<feature type="compositionally biased region" description="Low complexity" evidence="1">
    <location>
        <begin position="798"/>
        <end position="809"/>
    </location>
</feature>
<name>A0ABM6PS13_9BACT</name>
<evidence type="ECO:0000256" key="1">
    <source>
        <dbReference type="SAM" id="MobiDB-lite"/>
    </source>
</evidence>
<dbReference type="Proteomes" id="UP000224629">
    <property type="component" value="Chromosome"/>
</dbReference>
<dbReference type="EMBL" id="CP024161">
    <property type="protein sequence ID" value="ATP59969.1"/>
    <property type="molecule type" value="Genomic_DNA"/>
</dbReference>
<dbReference type="InterPro" id="IPR054789">
    <property type="entry name" value="P97_adhes_N"/>
</dbReference>
<feature type="compositionally biased region" description="Polar residues" evidence="1">
    <location>
        <begin position="647"/>
        <end position="673"/>
    </location>
</feature>
<feature type="compositionally biased region" description="Low complexity" evidence="1">
    <location>
        <begin position="1094"/>
        <end position="1104"/>
    </location>
</feature>
<reference evidence="2" key="1">
    <citation type="submission" date="2017-10" db="EMBL/GenBank/DDBJ databases">
        <title>Genome-wide analysis of the first isolated strain mycoplasma dispar GS01.</title>
        <authorList>
            <person name="Hao H."/>
            <person name="Chen S."/>
            <person name="Zhao P."/>
            <person name="Chu Y."/>
            <person name="Liu Y."/>
        </authorList>
    </citation>
    <scope>NUCLEOTIDE SEQUENCE [LARGE SCALE GENOMIC DNA]</scope>
    <source>
        <strain evidence="2">GS01</strain>
    </source>
</reference>
<evidence type="ECO:0000313" key="3">
    <source>
        <dbReference type="Proteomes" id="UP000224629"/>
    </source>
</evidence>
<feature type="compositionally biased region" description="Polar residues" evidence="1">
    <location>
        <begin position="626"/>
        <end position="637"/>
    </location>
</feature>
<organism evidence="2 3">
    <name type="scientific">Mesomycoplasma dispar</name>
    <dbReference type="NCBI Taxonomy" id="86660"/>
    <lineage>
        <taxon>Bacteria</taxon>
        <taxon>Bacillati</taxon>
        <taxon>Mycoplasmatota</taxon>
        <taxon>Mycoplasmoidales</taxon>
        <taxon>Metamycoplasmataceae</taxon>
        <taxon>Mesomycoplasma</taxon>
    </lineage>
</organism>
<feature type="region of interest" description="Disordered" evidence="1">
    <location>
        <begin position="604"/>
        <end position="709"/>
    </location>
</feature>
<feature type="compositionally biased region" description="Low complexity" evidence="1">
    <location>
        <begin position="820"/>
        <end position="833"/>
    </location>
</feature>
<proteinExistence type="predicted"/>
<sequence length="1138" mass="128014">MKIVKKIQKTKRLSRKSKILLGLGISSSFLAVLSVSLAASYGFALIKKKSYETTVDDLNKLTSKINALSFNAQKISPFSTYATLKNDWKTIKNSEKNGEFFDFYTLEYKRLQPYKLPNGIWAEFTKIEPDDANQQFNVEFVLKSYNGSRIIKSDIKADKVAINPNSTFFLENFYQALQIDLKNVTPFSRTDKDKKSPSIWLATDFLNEINVEPTADDAIKKIREFFNFDFDSVLKNKNFSIKHNNSLVFPYKIEILKNSDNTWLKPSQLNSDFLEIQGKISFTDEAKKVFPKNFNTSITKNFNFLLYDSSKNESAFANPKFFINIPKLVELKVEKFSSENPEGKTDASQKSISWVYNYLKYKEKSTLKTSDEAKKALNSLLKSDLKLDFGEYSDLEQKIKQKFDYQILVDKIRFDADGESSLIYIPFEISYPLDEKKQNKLKTETKILLRNFKNSTSQPSSVFDSKAFTTIPVVNLKYIKDKNQNDSNEVYQSFESVSKVELERLLATNQHEQIYDILTDSSKFNITFPEREILDSWISSYDFPSVEEFSKRTLVAKTLENGTETQPFFKNNQEFLFFTKKILNLPKEEAKKYLDILFKTLTKEEEKKAEKSTDESQKSAEPGGDSATNSAVTTQSVAVKVRKFQETEAQSPQNSSQENGQNGTVQNGRSDSSPAKPADSESSESTQGDQKTNQESDSAPEENTKATEFNDKIVANLRSQYLVSAFKDLISKIESLKVDPEKKNQELNTENFTDLFIESYKNSDLVSQFDNFGEKLNYNIVFVAGQDSEKFSEDGKINSPNPDSSGSDSQKNAENEGNSDESSPSDSNSGTGNKSAESADGSTGNQTEQSQDGTTQNVLVKNKVTLFQNGDISGGDNSGQVGNSSDAQQTDPNSETKPEQETETFKLGYYYTFTSGNGNKIVFRTPVNSINLKVFLAEKPGITLEKLSYNVLNFPQKLLTLQLADSNFATADTINKSVEDILKTEFNNQDKDFEKTTESFKKLFGNETFVKIYPLLSGNGLVYKKDSVFKDKFGNIKIRFTVKDLTPEEQKKIVLPNILETEKPQNEGEATEPSPAAPVAPAAPAPAAPPSTPAAPSGSGSTTSQLKNELEKFNPGDKEAKYPLVFTVIKSNKQQIRN</sequence>
<dbReference type="RefSeq" id="WP_099452165.1">
    <property type="nucleotide sequence ID" value="NZ_CP024161.1"/>
</dbReference>
<dbReference type="NCBIfam" id="NF045828">
    <property type="entry name" value="P97_adhes_Nterm"/>
    <property type="match status" value="1"/>
</dbReference>
<feature type="compositionally biased region" description="Pro residues" evidence="1">
    <location>
        <begin position="1075"/>
        <end position="1093"/>
    </location>
</feature>
<feature type="compositionally biased region" description="Polar residues" evidence="1">
    <location>
        <begin position="878"/>
        <end position="893"/>
    </location>
</feature>
<evidence type="ECO:0000313" key="2">
    <source>
        <dbReference type="EMBL" id="ATP59969.1"/>
    </source>
</evidence>
<protein>
    <submittedName>
        <fullName evidence="2">Uncharacterized protein</fullName>
    </submittedName>
</protein>
<feature type="region of interest" description="Disordered" evidence="1">
    <location>
        <begin position="791"/>
        <end position="902"/>
    </location>
</feature>
<gene>
    <name evidence="2" type="ORF">CSW10_03550</name>
</gene>
<feature type="region of interest" description="Disordered" evidence="1">
    <location>
        <begin position="1057"/>
        <end position="1115"/>
    </location>
</feature>
<keyword evidence="3" id="KW-1185">Reference proteome</keyword>
<feature type="compositionally biased region" description="Basic and acidic residues" evidence="1">
    <location>
        <begin position="604"/>
        <end position="618"/>
    </location>
</feature>
<feature type="compositionally biased region" description="Polar residues" evidence="1">
    <location>
        <begin position="683"/>
        <end position="697"/>
    </location>
</feature>
<accession>A0ABM6PS13</accession>